<gene>
    <name evidence="3" type="ORF">COHA_010446</name>
</gene>
<evidence type="ECO:0000313" key="4">
    <source>
        <dbReference type="Proteomes" id="UP001205105"/>
    </source>
</evidence>
<dbReference type="InterPro" id="IPR017359">
    <property type="entry name" value="Phi-like"/>
</dbReference>
<dbReference type="AlphaFoldDB" id="A0AAD5GX67"/>
<feature type="compositionally biased region" description="Gly residues" evidence="1">
    <location>
        <begin position="154"/>
        <end position="175"/>
    </location>
</feature>
<dbReference type="Proteomes" id="UP001205105">
    <property type="component" value="Unassembled WGS sequence"/>
</dbReference>
<sequence>MDDGRQVLQDQVEEIEALQACYPDLVSLAVAEADTLRFAAAVAAGRSSLGAGDVPALSGTLQLADVQLGGVPVQLKFVLPRGSGTASLQVLTNASRSAADSLQQLASSTAEECANDGAPCLLLVANRLAQAAQELAAAEEAEEAAQRQHAGEQPPGGGGTAGAAGAGGQSGGGGNSRQQGRQLVLSRRCVWFHHIKSLEKRKSIVQWGRELGLGGWSKPGFPGIVLVEGVGCDVDEYLSRLRRLRWQAMAVRGEEDQPYDSQAALEAARRAPLGVQEVGEEDMGRLAAAAKAAGMEELFLTALKLAPAR</sequence>
<accession>A0AAD5GX67</accession>
<comment type="caution">
    <text evidence="3">The sequence shown here is derived from an EMBL/GenBank/DDBJ whole genome shotgun (WGS) entry which is preliminary data.</text>
</comment>
<feature type="region of interest" description="Disordered" evidence="1">
    <location>
        <begin position="139"/>
        <end position="178"/>
    </location>
</feature>
<evidence type="ECO:0000259" key="2">
    <source>
        <dbReference type="Pfam" id="PF06544"/>
    </source>
</evidence>
<dbReference type="PANTHER" id="PTHR15955:SF8">
    <property type="entry name" value="RWD DOMAIN-CONTAINING PROTEIN 2B-RELATED"/>
    <property type="match status" value="1"/>
</dbReference>
<dbReference type="InterPro" id="IPR059181">
    <property type="entry name" value="RWDD2A-B_C"/>
</dbReference>
<evidence type="ECO:0000256" key="1">
    <source>
        <dbReference type="SAM" id="MobiDB-lite"/>
    </source>
</evidence>
<dbReference type="CDD" id="cd24163">
    <property type="entry name" value="RWDD2_C"/>
    <property type="match status" value="1"/>
</dbReference>
<dbReference type="Pfam" id="PF06544">
    <property type="entry name" value="Prp3_C"/>
    <property type="match status" value="1"/>
</dbReference>
<keyword evidence="4" id="KW-1185">Reference proteome</keyword>
<protein>
    <recommendedName>
        <fullName evidence="2">Small nuclear ribonucleoprotein Prp3 C-terminal domain-containing protein</fullName>
    </recommendedName>
</protein>
<dbReference type="EMBL" id="JADXDR010000239">
    <property type="protein sequence ID" value="KAI7835654.1"/>
    <property type="molecule type" value="Genomic_DNA"/>
</dbReference>
<name>A0AAD5GX67_9CHLO</name>
<organism evidence="3 4">
    <name type="scientific">Chlorella ohadii</name>
    <dbReference type="NCBI Taxonomy" id="2649997"/>
    <lineage>
        <taxon>Eukaryota</taxon>
        <taxon>Viridiplantae</taxon>
        <taxon>Chlorophyta</taxon>
        <taxon>core chlorophytes</taxon>
        <taxon>Trebouxiophyceae</taxon>
        <taxon>Chlorellales</taxon>
        <taxon>Chlorellaceae</taxon>
        <taxon>Chlorella clade</taxon>
        <taxon>Chlorella</taxon>
    </lineage>
</organism>
<evidence type="ECO:0000313" key="3">
    <source>
        <dbReference type="EMBL" id="KAI7835654.1"/>
    </source>
</evidence>
<proteinExistence type="predicted"/>
<dbReference type="InterPro" id="IPR010541">
    <property type="entry name" value="Prp3_C"/>
</dbReference>
<reference evidence="3" key="1">
    <citation type="submission" date="2020-11" db="EMBL/GenBank/DDBJ databases">
        <title>Chlorella ohadii genome sequencing and assembly.</title>
        <authorList>
            <person name="Murik O."/>
            <person name="Treves H."/>
            <person name="Kedem I."/>
            <person name="Shotland Y."/>
            <person name="Kaplan A."/>
        </authorList>
    </citation>
    <scope>NUCLEOTIDE SEQUENCE</scope>
    <source>
        <strain evidence="3">1</strain>
    </source>
</reference>
<feature type="domain" description="Small nuclear ribonucleoprotein Prp3 C-terminal" evidence="2">
    <location>
        <begin position="189"/>
        <end position="254"/>
    </location>
</feature>
<dbReference type="PANTHER" id="PTHR15955">
    <property type="entry name" value="RWD DOMAIN CONTAINING PROTEIN 2"/>
    <property type="match status" value="1"/>
</dbReference>